<comment type="caution">
    <text evidence="3">The sequence shown here is derived from an EMBL/GenBank/DDBJ whole genome shotgun (WGS) entry which is preliminary data.</text>
</comment>
<dbReference type="Gene3D" id="3.50.50.60">
    <property type="entry name" value="FAD/NAD(P)-binding domain"/>
    <property type="match status" value="1"/>
</dbReference>
<protein>
    <submittedName>
        <fullName evidence="3">Polyenoic fatty acid isomerase-like</fullName>
    </submittedName>
</protein>
<evidence type="ECO:0000313" key="4">
    <source>
        <dbReference type="Proteomes" id="UP001152795"/>
    </source>
</evidence>
<keyword evidence="2" id="KW-0472">Membrane</keyword>
<dbReference type="InterPro" id="IPR036188">
    <property type="entry name" value="FAD/NAD-bd_sf"/>
</dbReference>
<dbReference type="SUPFAM" id="SSF51905">
    <property type="entry name" value="FAD/NAD(P)-binding domain"/>
    <property type="match status" value="1"/>
</dbReference>
<proteinExistence type="predicted"/>
<keyword evidence="2" id="KW-1133">Transmembrane helix</keyword>
<accession>A0A6S7G0Y4</accession>
<evidence type="ECO:0000256" key="1">
    <source>
        <dbReference type="SAM" id="MobiDB-lite"/>
    </source>
</evidence>
<dbReference type="PRINTS" id="PR00419">
    <property type="entry name" value="ADXRDTASE"/>
</dbReference>
<dbReference type="GO" id="GO:0016853">
    <property type="term" value="F:isomerase activity"/>
    <property type="evidence" value="ECO:0007669"/>
    <property type="project" value="UniProtKB-KW"/>
</dbReference>
<reference evidence="3" key="1">
    <citation type="submission" date="2020-04" db="EMBL/GenBank/DDBJ databases">
        <authorList>
            <person name="Alioto T."/>
            <person name="Alioto T."/>
            <person name="Gomez Garrido J."/>
        </authorList>
    </citation>
    <scope>NUCLEOTIDE SEQUENCE</scope>
    <source>
        <strain evidence="3">A484AB</strain>
    </source>
</reference>
<keyword evidence="4" id="KW-1185">Reference proteome</keyword>
<dbReference type="Gene3D" id="1.10.405.20">
    <property type="match status" value="1"/>
</dbReference>
<dbReference type="Pfam" id="PF13450">
    <property type="entry name" value="NAD_binding_8"/>
    <property type="match status" value="1"/>
</dbReference>
<feature type="region of interest" description="Disordered" evidence="1">
    <location>
        <begin position="398"/>
        <end position="429"/>
    </location>
</feature>
<dbReference type="OrthoDB" id="5046242at2759"/>
<gene>
    <name evidence="3" type="ORF">PACLA_8A076896</name>
</gene>
<dbReference type="Proteomes" id="UP001152795">
    <property type="component" value="Unassembled WGS sequence"/>
</dbReference>
<feature type="transmembrane region" description="Helical" evidence="2">
    <location>
        <begin position="12"/>
        <end position="32"/>
    </location>
</feature>
<keyword evidence="3" id="KW-0413">Isomerase</keyword>
<evidence type="ECO:0000313" key="3">
    <source>
        <dbReference type="EMBL" id="CAB3985548.1"/>
    </source>
</evidence>
<evidence type="ECO:0000256" key="2">
    <source>
        <dbReference type="SAM" id="Phobius"/>
    </source>
</evidence>
<name>A0A6S7G0Y4_PARCT</name>
<dbReference type="AlphaFoldDB" id="A0A6S7G0Y4"/>
<feature type="compositionally biased region" description="Polar residues" evidence="1">
    <location>
        <begin position="412"/>
        <end position="422"/>
    </location>
</feature>
<organism evidence="3 4">
    <name type="scientific">Paramuricea clavata</name>
    <name type="common">Red gorgonian</name>
    <name type="synonym">Violescent sea-whip</name>
    <dbReference type="NCBI Taxonomy" id="317549"/>
    <lineage>
        <taxon>Eukaryota</taxon>
        <taxon>Metazoa</taxon>
        <taxon>Cnidaria</taxon>
        <taxon>Anthozoa</taxon>
        <taxon>Octocorallia</taxon>
        <taxon>Malacalcyonacea</taxon>
        <taxon>Plexauridae</taxon>
        <taxon>Paramuricea</taxon>
    </lineage>
</organism>
<keyword evidence="2" id="KW-0812">Transmembrane</keyword>
<dbReference type="Gene3D" id="3.30.70.1990">
    <property type="match status" value="1"/>
</dbReference>
<sequence>MKHRFFFYFEQMLSKSAVIIVLFFYQLMTWSMTESFSPQEAYKQLVEFVKSPDKPKGIPFSERIPSPKCLNDRIAIVGAGPSGIHMAYLLKKKGFQNVVVFEKNEGIGENSCTVMLRDTLPDMNTCYVQPDVGNNVIELARKFGLLESAKLSFFNAPLDQLSTSVNYSSYTLTEAMKLNDPKIAVQKLFAAITDYIHLHRELFGKYDGALMRKPPPKVMKILNCTFLEFIEKYGLTLLKPLLVMSKTGGYGYVDDVSALYGLMWNTPNRLIGCAAGIFEKKASSYPIESGLQKLWETLKTSQKIDVRFTVKISQIVRRNDKVLIKFSTSKKWEEFDFLIWTSSLFSNLHLIEARELDKRIFSKSTLPWSTIMLDESLHGHLDDEASNIWLTATEKKHEPTCEDGSRSGGTDGSCTRSGTTNQHIKEKTDEPTLSEIFQKHFTGMNASEIEEIQRKMCTHFLRFSPQDMAAGILWDIFDIQGTKRTWFAGSSVVLDSAQSVLEYNIQLVSKMTESFYC</sequence>
<dbReference type="EMBL" id="CACRXK020000884">
    <property type="protein sequence ID" value="CAB3985548.1"/>
    <property type="molecule type" value="Genomic_DNA"/>
</dbReference>